<evidence type="ECO:0000313" key="3">
    <source>
        <dbReference type="EMBL" id="RLG70119.1"/>
    </source>
</evidence>
<dbReference type="Gene3D" id="3.30.2350.10">
    <property type="entry name" value="Pseudouridine synthase"/>
    <property type="match status" value="1"/>
</dbReference>
<protein>
    <submittedName>
        <fullName evidence="3">RNA-guided pseudouridylation complex pseudouridine synthase subunit Cbf5</fullName>
    </submittedName>
</protein>
<feature type="non-terminal residue" evidence="3">
    <location>
        <position position="189"/>
    </location>
</feature>
<dbReference type="GO" id="GO:0031120">
    <property type="term" value="P:snRNA pseudouridine synthesis"/>
    <property type="evidence" value="ECO:0007669"/>
    <property type="project" value="TreeGrafter"/>
</dbReference>
<dbReference type="GO" id="GO:0009982">
    <property type="term" value="F:pseudouridine synthase activity"/>
    <property type="evidence" value="ECO:0007669"/>
    <property type="project" value="InterPro"/>
</dbReference>
<dbReference type="EMBL" id="QMWP01000081">
    <property type="protein sequence ID" value="RLG70119.1"/>
    <property type="molecule type" value="Genomic_DNA"/>
</dbReference>
<sequence length="189" mass="21541">MRNKKEPIIVLLKKPKGISSFQCCEKVRKILGYKKAGHSGILDFNVTGLLLIALGEATKLMPLFQHLDKAYKGVMHLHKDVSLDEIKEDAKKFVGVIKQKPPKRSRVKRRVERERKIYKFEILEKKGKDVEFYVECEAGTYIRKLCHDFGLALGINAHMAELCRVAINGFKLNEAATFEDLELGKKKGV</sequence>
<feature type="domain" description="Pseudouridine synthase II N-terminal" evidence="1">
    <location>
        <begin position="28"/>
        <end position="142"/>
    </location>
</feature>
<dbReference type="InterPro" id="IPR002501">
    <property type="entry name" value="PsdUridine_synth_N"/>
</dbReference>
<dbReference type="Proteomes" id="UP000278031">
    <property type="component" value="Unassembled WGS sequence"/>
</dbReference>
<dbReference type="Pfam" id="PF16198">
    <property type="entry name" value="TruB_C_2"/>
    <property type="match status" value="1"/>
</dbReference>
<reference evidence="3 4" key="1">
    <citation type="submission" date="2018-06" db="EMBL/GenBank/DDBJ databases">
        <title>Extensive metabolic versatility and redundancy in microbially diverse, dynamic hydrothermal sediments.</title>
        <authorList>
            <person name="Dombrowski N."/>
            <person name="Teske A."/>
            <person name="Baker B.J."/>
        </authorList>
    </citation>
    <scope>NUCLEOTIDE SEQUENCE [LARGE SCALE GENOMIC DNA]</scope>
    <source>
        <strain evidence="3">B51_G17</strain>
    </source>
</reference>
<evidence type="ECO:0000259" key="1">
    <source>
        <dbReference type="Pfam" id="PF01509"/>
    </source>
</evidence>
<dbReference type="GO" id="GO:0003723">
    <property type="term" value="F:RNA binding"/>
    <property type="evidence" value="ECO:0007669"/>
    <property type="project" value="InterPro"/>
</dbReference>
<gene>
    <name evidence="3" type="ORF">DRO04_02325</name>
</gene>
<name>A0A497JGF3_9ARCH</name>
<evidence type="ECO:0000313" key="4">
    <source>
        <dbReference type="Proteomes" id="UP000278031"/>
    </source>
</evidence>
<dbReference type="GO" id="GO:0000495">
    <property type="term" value="P:box H/ACA sno(s)RNA 3'-end processing"/>
    <property type="evidence" value="ECO:0007669"/>
    <property type="project" value="TreeGrafter"/>
</dbReference>
<dbReference type="Pfam" id="PF01509">
    <property type="entry name" value="TruB_N"/>
    <property type="match status" value="1"/>
</dbReference>
<dbReference type="GO" id="GO:1990481">
    <property type="term" value="P:mRNA pseudouridine synthesis"/>
    <property type="evidence" value="ECO:0007669"/>
    <property type="project" value="TreeGrafter"/>
</dbReference>
<dbReference type="SUPFAM" id="SSF55120">
    <property type="entry name" value="Pseudouridine synthase"/>
    <property type="match status" value="1"/>
</dbReference>
<dbReference type="InterPro" id="IPR020103">
    <property type="entry name" value="PsdUridine_synth_cat_dom_sf"/>
</dbReference>
<evidence type="ECO:0000259" key="2">
    <source>
        <dbReference type="Pfam" id="PF16198"/>
    </source>
</evidence>
<dbReference type="AlphaFoldDB" id="A0A497JGF3"/>
<dbReference type="GO" id="GO:0031118">
    <property type="term" value="P:rRNA pseudouridine synthesis"/>
    <property type="evidence" value="ECO:0007669"/>
    <property type="project" value="TreeGrafter"/>
</dbReference>
<dbReference type="PANTHER" id="PTHR23127:SF0">
    <property type="entry name" value="H_ACA RIBONUCLEOPROTEIN COMPLEX SUBUNIT DKC1"/>
    <property type="match status" value="1"/>
</dbReference>
<dbReference type="InterPro" id="IPR004802">
    <property type="entry name" value="tRNA_PsdUridine_synth_B_fam"/>
</dbReference>
<dbReference type="InterPro" id="IPR032819">
    <property type="entry name" value="TruB_C"/>
</dbReference>
<accession>A0A497JGF3</accession>
<feature type="domain" description="tRNA pseudouridylate synthase B C-terminal" evidence="2">
    <location>
        <begin position="143"/>
        <end position="182"/>
    </location>
</feature>
<dbReference type="PANTHER" id="PTHR23127">
    <property type="entry name" value="CENTROMERE/MICROTUBULE BINDING PROTEIN CBF5"/>
    <property type="match status" value="1"/>
</dbReference>
<proteinExistence type="predicted"/>
<comment type="caution">
    <text evidence="3">The sequence shown here is derived from an EMBL/GenBank/DDBJ whole genome shotgun (WGS) entry which is preliminary data.</text>
</comment>
<organism evidence="3 4">
    <name type="scientific">Candidatus Iainarchaeum sp</name>
    <dbReference type="NCBI Taxonomy" id="3101447"/>
    <lineage>
        <taxon>Archaea</taxon>
        <taxon>Candidatus Iainarchaeota</taxon>
        <taxon>Candidatus Iainarchaeia</taxon>
        <taxon>Candidatus Iainarchaeales</taxon>
        <taxon>Candidatus Iainarchaeaceae</taxon>
        <taxon>Candidatus Iainarchaeum</taxon>
    </lineage>
</organism>